<comment type="caution">
    <text evidence="1">The sequence shown here is derived from an EMBL/GenBank/DDBJ whole genome shotgun (WGS) entry which is preliminary data.</text>
</comment>
<sequence length="96" mass="10193">MVRGALGERTGMGLDIGVHGHVGWSSGRLGDGGPTRWRAGPKRLLRWRVGPAKGRPGSETGAYATRVAPAKGIWSIGAIRTGDPVRGAWIIWPLPM</sequence>
<dbReference type="EMBL" id="BMTF01000008">
    <property type="protein sequence ID" value="GGV84622.1"/>
    <property type="molecule type" value="Genomic_DNA"/>
</dbReference>
<accession>A0ABQ2W001</accession>
<name>A0ABQ2W001_9ACTN</name>
<evidence type="ECO:0000313" key="2">
    <source>
        <dbReference type="Proteomes" id="UP000660675"/>
    </source>
</evidence>
<gene>
    <name evidence="1" type="ORF">GCM10015535_29840</name>
</gene>
<organism evidence="1 2">
    <name type="scientific">Streptomyces gelaticus</name>
    <dbReference type="NCBI Taxonomy" id="285446"/>
    <lineage>
        <taxon>Bacteria</taxon>
        <taxon>Bacillati</taxon>
        <taxon>Actinomycetota</taxon>
        <taxon>Actinomycetes</taxon>
        <taxon>Kitasatosporales</taxon>
        <taxon>Streptomycetaceae</taxon>
        <taxon>Streptomyces</taxon>
    </lineage>
</organism>
<dbReference type="Proteomes" id="UP000660675">
    <property type="component" value="Unassembled WGS sequence"/>
</dbReference>
<evidence type="ECO:0008006" key="3">
    <source>
        <dbReference type="Google" id="ProtNLM"/>
    </source>
</evidence>
<reference evidence="2" key="1">
    <citation type="journal article" date="2019" name="Int. J. Syst. Evol. Microbiol.">
        <title>The Global Catalogue of Microorganisms (GCM) 10K type strain sequencing project: providing services to taxonomists for standard genome sequencing and annotation.</title>
        <authorList>
            <consortium name="The Broad Institute Genomics Platform"/>
            <consortium name="The Broad Institute Genome Sequencing Center for Infectious Disease"/>
            <person name="Wu L."/>
            <person name="Ma J."/>
        </authorList>
    </citation>
    <scope>NUCLEOTIDE SEQUENCE [LARGE SCALE GENOMIC DNA]</scope>
    <source>
        <strain evidence="2">JCM 4376</strain>
    </source>
</reference>
<evidence type="ECO:0000313" key="1">
    <source>
        <dbReference type="EMBL" id="GGV84622.1"/>
    </source>
</evidence>
<protein>
    <recommendedName>
        <fullName evidence="3">Transposase</fullName>
    </recommendedName>
</protein>
<proteinExistence type="predicted"/>
<keyword evidence="2" id="KW-1185">Reference proteome</keyword>